<dbReference type="Proteomes" id="UP000295578">
    <property type="component" value="Unassembled WGS sequence"/>
</dbReference>
<name>A0A4R5B4T8_9ACTN</name>
<reference evidence="1 2" key="1">
    <citation type="submission" date="2019-03" db="EMBL/GenBank/DDBJ databases">
        <title>Draft genome sequences of novel Actinobacteria.</title>
        <authorList>
            <person name="Sahin N."/>
            <person name="Ay H."/>
            <person name="Saygin H."/>
        </authorList>
    </citation>
    <scope>NUCLEOTIDE SEQUENCE [LARGE SCALE GENOMIC DNA]</scope>
    <source>
        <strain evidence="1 2">DSM 45941</strain>
    </source>
</reference>
<gene>
    <name evidence="1" type="ORF">E1293_21850</name>
</gene>
<dbReference type="RefSeq" id="WP_132199300.1">
    <property type="nucleotide sequence ID" value="NZ_SMKY01000100.1"/>
</dbReference>
<keyword evidence="2" id="KW-1185">Reference proteome</keyword>
<organism evidence="1 2">
    <name type="scientific">Actinomadura darangshiensis</name>
    <dbReference type="NCBI Taxonomy" id="705336"/>
    <lineage>
        <taxon>Bacteria</taxon>
        <taxon>Bacillati</taxon>
        <taxon>Actinomycetota</taxon>
        <taxon>Actinomycetes</taxon>
        <taxon>Streptosporangiales</taxon>
        <taxon>Thermomonosporaceae</taxon>
        <taxon>Actinomadura</taxon>
    </lineage>
</organism>
<dbReference type="EMBL" id="SMKY01000100">
    <property type="protein sequence ID" value="TDD79993.1"/>
    <property type="molecule type" value="Genomic_DNA"/>
</dbReference>
<comment type="caution">
    <text evidence="1">The sequence shown here is derived from an EMBL/GenBank/DDBJ whole genome shotgun (WGS) entry which is preliminary data.</text>
</comment>
<protein>
    <submittedName>
        <fullName evidence="1">Uncharacterized protein</fullName>
    </submittedName>
</protein>
<dbReference type="OrthoDB" id="3431428at2"/>
<accession>A0A4R5B4T8</accession>
<proteinExistence type="predicted"/>
<dbReference type="AlphaFoldDB" id="A0A4R5B4T8"/>
<evidence type="ECO:0000313" key="2">
    <source>
        <dbReference type="Proteomes" id="UP000295578"/>
    </source>
</evidence>
<evidence type="ECO:0000313" key="1">
    <source>
        <dbReference type="EMBL" id="TDD79993.1"/>
    </source>
</evidence>
<sequence>MGAQRHGNDEPIIPQPELTPSALRQAVAIVAPSRLDEFLDDLERAVAEAVDQGSIIPIRVFYVTWAEFVEIERHPETARRLHEAERAMASYDDEVRDRAVREISDIARAAGQAVAGE</sequence>